<keyword evidence="2" id="KW-1003">Cell membrane</keyword>
<dbReference type="GO" id="GO:0009247">
    <property type="term" value="P:glycolipid biosynthetic process"/>
    <property type="evidence" value="ECO:0007669"/>
    <property type="project" value="UniProtKB-ARBA"/>
</dbReference>
<sequence length="319" mass="37014">MPNRILHKIRIILTRPDKVLRWMISRANFYGRKIAIVILPYSIGTKLLSWFCKQRWVQAIFFRPQIHRLRQCLKTVPTSLNEDELIRQSLTSNFGRWWRLAAITRCTPQQFDKWVTITGVATLRQAYQRGRGVILLNNKTAQGQILPLILVHLGFDDFLTVGNNSLALKLMHLEQLKKTSLLETNIPSTNKLLKIRQLHKGKPILEQGGIVHIVADAIGGDIRVPFHGYIRPFNTGFAELAISTHAEVIPVIIRMDIAGHIKVAFFEPLKTKHNKINHQEQVEFFIKQYTEFLEERWTEEIGNLVWDNIRRIIQLPIIT</sequence>
<keyword evidence="8" id="KW-1185">Reference proteome</keyword>
<keyword evidence="4 7" id="KW-0808">Transferase</keyword>
<dbReference type="Proteomes" id="UP000076962">
    <property type="component" value="Unassembled WGS sequence"/>
</dbReference>
<evidence type="ECO:0000256" key="4">
    <source>
        <dbReference type="ARBA" id="ARBA00022679"/>
    </source>
</evidence>
<dbReference type="GO" id="GO:0005886">
    <property type="term" value="C:plasma membrane"/>
    <property type="evidence" value="ECO:0007669"/>
    <property type="project" value="UniProtKB-SubCell"/>
</dbReference>
<evidence type="ECO:0000256" key="5">
    <source>
        <dbReference type="ARBA" id="ARBA00023136"/>
    </source>
</evidence>
<dbReference type="EMBL" id="LUTY01002478">
    <property type="protein sequence ID" value="OAD20311.1"/>
    <property type="molecule type" value="Genomic_DNA"/>
</dbReference>
<keyword evidence="3" id="KW-0997">Cell inner membrane</keyword>
<comment type="caution">
    <text evidence="7">The sequence shown here is derived from an EMBL/GenBank/DDBJ whole genome shotgun (WGS) entry which is preliminary data.</text>
</comment>
<dbReference type="AlphaFoldDB" id="A0A176RX16"/>
<name>A0A176RX16_9GAMM</name>
<dbReference type="GO" id="GO:0016746">
    <property type="term" value="F:acyltransferase activity"/>
    <property type="evidence" value="ECO:0007669"/>
    <property type="project" value="UniProtKB-KW"/>
</dbReference>
<evidence type="ECO:0000256" key="2">
    <source>
        <dbReference type="ARBA" id="ARBA00022475"/>
    </source>
</evidence>
<keyword evidence="5" id="KW-0472">Membrane</keyword>
<dbReference type="InterPro" id="IPR004960">
    <property type="entry name" value="LipA_acyltrans"/>
</dbReference>
<comment type="subcellular location">
    <subcellularLocation>
        <location evidence="1">Cell inner membrane</location>
    </subcellularLocation>
</comment>
<evidence type="ECO:0000313" key="7">
    <source>
        <dbReference type="EMBL" id="OAD20311.1"/>
    </source>
</evidence>
<evidence type="ECO:0000313" key="8">
    <source>
        <dbReference type="Proteomes" id="UP000076962"/>
    </source>
</evidence>
<evidence type="ECO:0000256" key="1">
    <source>
        <dbReference type="ARBA" id="ARBA00004533"/>
    </source>
</evidence>
<protein>
    <submittedName>
        <fullName evidence="7">Lipid A biosynthesis2-(Lauroyl)-lipid IVA acyltransferase family protein</fullName>
    </submittedName>
</protein>
<gene>
    <name evidence="7" type="ORF">THIOM_003997</name>
</gene>
<dbReference type="Pfam" id="PF03279">
    <property type="entry name" value="Lip_A_acyltrans"/>
    <property type="match status" value="1"/>
</dbReference>
<accession>A0A176RX16</accession>
<reference evidence="7 8" key="1">
    <citation type="submission" date="2016-05" db="EMBL/GenBank/DDBJ databases">
        <title>Single-cell genome of chain-forming Candidatus Thiomargarita nelsonii and comparison to other large sulfur-oxidizing bacteria.</title>
        <authorList>
            <person name="Winkel M."/>
            <person name="Salman V."/>
            <person name="Woyke T."/>
            <person name="Schulz-Vogt H."/>
            <person name="Richter M."/>
            <person name="Flood B."/>
            <person name="Bailey J."/>
            <person name="Amann R."/>
            <person name="Mussmann M."/>
        </authorList>
    </citation>
    <scope>NUCLEOTIDE SEQUENCE [LARGE SCALE GENOMIC DNA]</scope>
    <source>
        <strain evidence="7 8">THI036</strain>
    </source>
</reference>
<keyword evidence="6 7" id="KW-0012">Acyltransferase</keyword>
<organism evidence="7 8">
    <name type="scientific">Candidatus Thiomargarita nelsonii</name>
    <dbReference type="NCBI Taxonomy" id="1003181"/>
    <lineage>
        <taxon>Bacteria</taxon>
        <taxon>Pseudomonadati</taxon>
        <taxon>Pseudomonadota</taxon>
        <taxon>Gammaproteobacteria</taxon>
        <taxon>Thiotrichales</taxon>
        <taxon>Thiotrichaceae</taxon>
        <taxon>Thiomargarita</taxon>
    </lineage>
</organism>
<evidence type="ECO:0000256" key="6">
    <source>
        <dbReference type="ARBA" id="ARBA00023315"/>
    </source>
</evidence>
<evidence type="ECO:0000256" key="3">
    <source>
        <dbReference type="ARBA" id="ARBA00022519"/>
    </source>
</evidence>
<proteinExistence type="predicted"/>